<evidence type="ECO:0000256" key="2">
    <source>
        <dbReference type="ARBA" id="ARBA00005194"/>
    </source>
</evidence>
<dbReference type="PANTHER" id="PTHR11035">
    <property type="entry name" value="VERY-LONG-CHAIN (3R)-3-HYDROXYACYL-COA DEHYDRATASE"/>
    <property type="match status" value="1"/>
</dbReference>
<evidence type="ECO:0000313" key="15">
    <source>
        <dbReference type="Proteomes" id="UP001472866"/>
    </source>
</evidence>
<comment type="caution">
    <text evidence="13">Lacks conserved residue(s) required for the propagation of feature annotation.</text>
</comment>
<evidence type="ECO:0000256" key="6">
    <source>
        <dbReference type="ARBA" id="ARBA00022692"/>
    </source>
</evidence>
<dbReference type="GO" id="GO:0102158">
    <property type="term" value="F:very-long-chain (3R)-3-hydroxyacyl-CoA dehydratase activity"/>
    <property type="evidence" value="ECO:0007669"/>
    <property type="project" value="UniProtKB-EC"/>
</dbReference>
<evidence type="ECO:0000256" key="3">
    <source>
        <dbReference type="ARBA" id="ARBA00007811"/>
    </source>
</evidence>
<dbReference type="Proteomes" id="UP001472866">
    <property type="component" value="Chromosome 05"/>
</dbReference>
<dbReference type="PANTHER" id="PTHR11035:SF35">
    <property type="entry name" value="VERY-LONG-CHAIN (3R)-3-HYDROXYACYL-COA DEHYDRATASE"/>
    <property type="match status" value="1"/>
</dbReference>
<comment type="similarity">
    <text evidence="3 13">Belongs to the very long-chain fatty acids dehydratase HACD family.</text>
</comment>
<feature type="transmembrane region" description="Helical" evidence="13">
    <location>
        <begin position="44"/>
        <end position="65"/>
    </location>
</feature>
<keyword evidence="15" id="KW-1185">Reference proteome</keyword>
<gene>
    <name evidence="14" type="ORF">HKI87_05g37410</name>
</gene>
<evidence type="ECO:0000256" key="7">
    <source>
        <dbReference type="ARBA" id="ARBA00022832"/>
    </source>
</evidence>
<evidence type="ECO:0000256" key="5">
    <source>
        <dbReference type="ARBA" id="ARBA00022516"/>
    </source>
</evidence>
<sequence>MGEGREMYLVVYNAGMTIASVLCTASVVFTLLNRGLSKVWVGAGQMFVVTQWLALLETVHAAAGVSKSSAGTAFAQWFGKSNVLLAILCFVPELQNSWATALLMFVWSSSEVVRYYYYLLTIVMGTTIPERLTWLRYTIFIPMYPIGMLCELLIMVLARPHIKGLHSVSLPNALNFGFDYQAFISALVWVYPLVWLPMYLHMFKLRAKKLGDGFRDKLKKSQ</sequence>
<protein>
    <recommendedName>
        <fullName evidence="4 13">Very-long-chain (3R)-3-hydroxyacyl-CoA dehydratase</fullName>
        <ecNumber evidence="4 13">4.2.1.134</ecNumber>
    </recommendedName>
</protein>
<dbReference type="Pfam" id="PF04387">
    <property type="entry name" value="PTPLA"/>
    <property type="match status" value="1"/>
</dbReference>
<reference evidence="14 15" key="1">
    <citation type="submission" date="2024-03" db="EMBL/GenBank/DDBJ databases">
        <title>Complete genome sequence of the green alga Chloropicon roscoffensis RCC1871.</title>
        <authorList>
            <person name="Lemieux C."/>
            <person name="Pombert J.-F."/>
            <person name="Otis C."/>
            <person name="Turmel M."/>
        </authorList>
    </citation>
    <scope>NUCLEOTIDE SEQUENCE [LARGE SCALE GENOMIC DNA]</scope>
    <source>
        <strain evidence="14 15">RCC1871</strain>
    </source>
</reference>
<organism evidence="14 15">
    <name type="scientific">Chloropicon roscoffensis</name>
    <dbReference type="NCBI Taxonomy" id="1461544"/>
    <lineage>
        <taxon>Eukaryota</taxon>
        <taxon>Viridiplantae</taxon>
        <taxon>Chlorophyta</taxon>
        <taxon>Chloropicophyceae</taxon>
        <taxon>Chloropicales</taxon>
        <taxon>Chloropicaceae</taxon>
        <taxon>Chloropicon</taxon>
    </lineage>
</organism>
<evidence type="ECO:0000256" key="9">
    <source>
        <dbReference type="ARBA" id="ARBA00023098"/>
    </source>
</evidence>
<feature type="transmembrane region" description="Helical" evidence="13">
    <location>
        <begin position="7"/>
        <end position="32"/>
    </location>
</feature>
<keyword evidence="10 13" id="KW-0472">Membrane</keyword>
<dbReference type="GO" id="GO:0030148">
    <property type="term" value="P:sphingolipid biosynthetic process"/>
    <property type="evidence" value="ECO:0007669"/>
    <property type="project" value="TreeGrafter"/>
</dbReference>
<keyword evidence="7 13" id="KW-0276">Fatty acid metabolism</keyword>
<evidence type="ECO:0000256" key="10">
    <source>
        <dbReference type="ARBA" id="ARBA00023136"/>
    </source>
</evidence>
<keyword evidence="5 13" id="KW-0444">Lipid biosynthesis</keyword>
<keyword evidence="8 13" id="KW-1133">Transmembrane helix</keyword>
<keyword evidence="13" id="KW-0256">Endoplasmic reticulum</keyword>
<dbReference type="EMBL" id="CP151505">
    <property type="protein sequence ID" value="WZN62205.1"/>
    <property type="molecule type" value="Genomic_DNA"/>
</dbReference>
<evidence type="ECO:0000256" key="4">
    <source>
        <dbReference type="ARBA" id="ARBA00013122"/>
    </source>
</evidence>
<comment type="catalytic activity">
    <reaction evidence="13">
        <text>a very-long-chain (3R)-3-hydroxyacyl-CoA = a very-long-chain (2E)-enoyl-CoA + H2O</text>
        <dbReference type="Rhea" id="RHEA:45812"/>
        <dbReference type="ChEBI" id="CHEBI:15377"/>
        <dbReference type="ChEBI" id="CHEBI:83728"/>
        <dbReference type="ChEBI" id="CHEBI:85440"/>
        <dbReference type="EC" id="4.2.1.134"/>
    </reaction>
</comment>
<feature type="transmembrane region" description="Helical" evidence="13">
    <location>
        <begin position="139"/>
        <end position="158"/>
    </location>
</feature>
<evidence type="ECO:0000256" key="12">
    <source>
        <dbReference type="ARBA" id="ARBA00023239"/>
    </source>
</evidence>
<dbReference type="AlphaFoldDB" id="A0AAX4P851"/>
<proteinExistence type="inferred from homology"/>
<dbReference type="EC" id="4.2.1.134" evidence="4 13"/>
<keyword evidence="12 13" id="KW-0456">Lyase</keyword>
<evidence type="ECO:0000313" key="14">
    <source>
        <dbReference type="EMBL" id="WZN62205.1"/>
    </source>
</evidence>
<name>A0AAX4P851_9CHLO</name>
<comment type="function">
    <text evidence="13">Catalyzes the third of the four reactions of the long-chain fatty acids elongation cycle. This endoplasmic reticulum-bound enzymatic process, allows the addition of two carbons to the chain of long- and very long-chain fatty acids/VLCFAs per cycle. This enzyme catalyzes the dehydration of the 3-hydroxyacyl-CoA intermediate into trans-2,3-enoyl-CoA, within each cycle of fatty acid elongation. Thereby, it participates to the production of VLCFAs of different chain lengths that are involved in multiple biological processes as precursors of membrane lipids and lipid mediators.</text>
</comment>
<dbReference type="InterPro" id="IPR007482">
    <property type="entry name" value="Tyr_Pase-like_PTPLA"/>
</dbReference>
<feature type="transmembrane region" description="Helical" evidence="13">
    <location>
        <begin position="178"/>
        <end position="200"/>
    </location>
</feature>
<evidence type="ECO:0000256" key="13">
    <source>
        <dbReference type="RuleBase" id="RU363109"/>
    </source>
</evidence>
<dbReference type="GO" id="GO:0005789">
    <property type="term" value="C:endoplasmic reticulum membrane"/>
    <property type="evidence" value="ECO:0007669"/>
    <property type="project" value="UniProtKB-SubCell"/>
</dbReference>
<accession>A0AAX4P851</accession>
<keyword evidence="11 13" id="KW-0275">Fatty acid biosynthesis</keyword>
<comment type="pathway">
    <text evidence="2 13">Lipid metabolism; fatty acid biosynthesis.</text>
</comment>
<evidence type="ECO:0000256" key="8">
    <source>
        <dbReference type="ARBA" id="ARBA00022989"/>
    </source>
</evidence>
<dbReference type="GO" id="GO:0042761">
    <property type="term" value="P:very long-chain fatty acid biosynthetic process"/>
    <property type="evidence" value="ECO:0007669"/>
    <property type="project" value="TreeGrafter"/>
</dbReference>
<keyword evidence="6 13" id="KW-0812">Transmembrane</keyword>
<evidence type="ECO:0000256" key="11">
    <source>
        <dbReference type="ARBA" id="ARBA00023160"/>
    </source>
</evidence>
<evidence type="ECO:0000256" key="1">
    <source>
        <dbReference type="ARBA" id="ARBA00004141"/>
    </source>
</evidence>
<dbReference type="GO" id="GO:0030497">
    <property type="term" value="P:fatty acid elongation"/>
    <property type="evidence" value="ECO:0007669"/>
    <property type="project" value="TreeGrafter"/>
</dbReference>
<comment type="subcellular location">
    <subcellularLocation>
        <location evidence="13">Endoplasmic reticulum membrane</location>
        <topology evidence="13">Multi-pass membrane protein</topology>
    </subcellularLocation>
    <subcellularLocation>
        <location evidence="1">Membrane</location>
        <topology evidence="1">Multi-pass membrane protein</topology>
    </subcellularLocation>
</comment>
<keyword evidence="9 13" id="KW-0443">Lipid metabolism</keyword>